<dbReference type="RefSeq" id="WP_186923219.1">
    <property type="nucleotide sequence ID" value="NZ_JACOFW010000013.1"/>
</dbReference>
<gene>
    <name evidence="1" type="ORF">H8K52_12385</name>
</gene>
<proteinExistence type="predicted"/>
<dbReference type="EMBL" id="JACOFW010000013">
    <property type="protein sequence ID" value="MBC3808143.1"/>
    <property type="molecule type" value="Genomic_DNA"/>
</dbReference>
<comment type="caution">
    <text evidence="1">The sequence shown here is derived from an EMBL/GenBank/DDBJ whole genome shotgun (WGS) entry which is preliminary data.</text>
</comment>
<name>A0ABR6X5C4_9BURK</name>
<accession>A0ABR6X5C4</accession>
<sequence length="327" mass="34244">MNTSAFAEKIPGVAFDANFKPAERASSMLKLVNSHGTGLGDIKRAAISSFQVQFVTSGAASASSYEIGKPGRASVSSMIKLVGLEPTDFQAITDQLHAQFMRDLSAMKIDVVPHEQVLAAQAYQKMAASGKPSPTETRTKDTWSSVYAPAGLAVYGVGSSSTAISLLAGFTAMSDVMNTMSGNLELAKELDANLVTVRLVVNFVDTKSSDSSWFSRSSGEAKVSWEFGPSVAAGESTMSISSPTQNMTMTLQAPLLIDGSAFKEIKDTTSVAGNVGLALLSLAIGGGNSATAVSKDAIADPEKYRTLVSAGVGAVREMFMERLRVGK</sequence>
<evidence type="ECO:0000313" key="2">
    <source>
        <dbReference type="Proteomes" id="UP000648257"/>
    </source>
</evidence>
<reference evidence="1 2" key="1">
    <citation type="submission" date="2020-08" db="EMBL/GenBank/DDBJ databases">
        <title>Novel species isolated from subtropical streams in China.</title>
        <authorList>
            <person name="Lu H."/>
        </authorList>
    </citation>
    <scope>NUCLEOTIDE SEQUENCE [LARGE SCALE GENOMIC DNA]</scope>
    <source>
        <strain evidence="1 2">KACC 16656</strain>
    </source>
</reference>
<keyword evidence="2" id="KW-1185">Reference proteome</keyword>
<dbReference type="Proteomes" id="UP000648257">
    <property type="component" value="Unassembled WGS sequence"/>
</dbReference>
<protein>
    <submittedName>
        <fullName evidence="1">Uncharacterized protein</fullName>
    </submittedName>
</protein>
<evidence type="ECO:0000313" key="1">
    <source>
        <dbReference type="EMBL" id="MBC3808143.1"/>
    </source>
</evidence>
<organism evidence="1 2">
    <name type="scientific">Undibacterium seohonense</name>
    <dbReference type="NCBI Taxonomy" id="1344950"/>
    <lineage>
        <taxon>Bacteria</taxon>
        <taxon>Pseudomonadati</taxon>
        <taxon>Pseudomonadota</taxon>
        <taxon>Betaproteobacteria</taxon>
        <taxon>Burkholderiales</taxon>
        <taxon>Oxalobacteraceae</taxon>
        <taxon>Undibacterium</taxon>
    </lineage>
</organism>